<reference evidence="2" key="1">
    <citation type="submission" date="2018-11" db="EMBL/GenBank/DDBJ databases">
        <title>FDA dAtabase for Regulatory Grade micrObial Sequences (FDA-ARGOS): Supporting development and validation of Infectious Disease Dx tests.</title>
        <authorList>
            <person name="Bliska J."/>
            <person name="Cleland M.-M."/>
            <person name="Tallon L."/>
            <person name="Sadzewicz L."/>
            <person name="Zhao X."/>
            <person name="Vavikolanu K."/>
            <person name="Mehta A."/>
            <person name="Aluvathingal J."/>
            <person name="Nadendla S."/>
            <person name="Yan Y."/>
            <person name="Sichtig H."/>
        </authorList>
    </citation>
    <scope>NUCLEOTIDE SEQUENCE [LARGE SCALE GENOMIC DNA]</scope>
    <source>
        <strain evidence="2">FDAARGOS_581</strain>
    </source>
</reference>
<evidence type="ECO:0000256" key="1">
    <source>
        <dbReference type="SAM" id="SignalP"/>
    </source>
</evidence>
<keyword evidence="1" id="KW-0732">Signal</keyword>
<proteinExistence type="predicted"/>
<dbReference type="EMBL" id="CP033713">
    <property type="protein sequence ID" value="AYW92019.1"/>
    <property type="molecule type" value="Genomic_DNA"/>
</dbReference>
<organism evidence="2 3">
    <name type="scientific">Yersinia pseudotuberculosis</name>
    <dbReference type="NCBI Taxonomy" id="633"/>
    <lineage>
        <taxon>Bacteria</taxon>
        <taxon>Pseudomonadati</taxon>
        <taxon>Pseudomonadota</taxon>
        <taxon>Gammaproteobacteria</taxon>
        <taxon>Enterobacterales</taxon>
        <taxon>Yersiniaceae</taxon>
        <taxon>Yersinia</taxon>
    </lineage>
</organism>
<dbReference type="Proteomes" id="UP000268669">
    <property type="component" value="Chromosome"/>
</dbReference>
<feature type="chain" id="PRO_5046024461" evidence="1">
    <location>
        <begin position="23"/>
        <end position="152"/>
    </location>
</feature>
<accession>A0ABN5R874</accession>
<sequence>MKRIAYCFLSVSLLTGALPSFACPELQGTYQLAGTQAFLYLQKQQQDNYTVLFKDEDGERSILPAIAMSEEDRKEEKIPECALVIPELGMFMPSNKDQSYNVTAQSQESVSTKTPGTEYVIMVMAGFYSDVIGVNKTAATLPDDVLQAFSQP</sequence>
<dbReference type="RefSeq" id="WP_038400971.1">
    <property type="nucleotide sequence ID" value="NZ_CIKF01000030.1"/>
</dbReference>
<name>A0ABN5R874_YERPU</name>
<gene>
    <name evidence="2" type="ORF">EGX47_12395</name>
</gene>
<evidence type="ECO:0000313" key="2">
    <source>
        <dbReference type="EMBL" id="AYW92019.1"/>
    </source>
</evidence>
<keyword evidence="3" id="KW-1185">Reference proteome</keyword>
<evidence type="ECO:0000313" key="3">
    <source>
        <dbReference type="Proteomes" id="UP000268669"/>
    </source>
</evidence>
<feature type="signal peptide" evidence="1">
    <location>
        <begin position="1"/>
        <end position="22"/>
    </location>
</feature>
<protein>
    <submittedName>
        <fullName evidence="2">Uncharacterized protein</fullName>
    </submittedName>
</protein>